<dbReference type="Proteomes" id="UP000295525">
    <property type="component" value="Unassembled WGS sequence"/>
</dbReference>
<feature type="domain" description="ABC transporter" evidence="5">
    <location>
        <begin position="3"/>
        <end position="246"/>
    </location>
</feature>
<dbReference type="PROSITE" id="PS50893">
    <property type="entry name" value="ABC_TRANSPORTER_2"/>
    <property type="match status" value="1"/>
</dbReference>
<dbReference type="PANTHER" id="PTHR45772:SF3">
    <property type="entry name" value="ABC TRANSPORTER ATP-BINDING PROTEIN"/>
    <property type="match status" value="1"/>
</dbReference>
<keyword evidence="2" id="KW-1003">Cell membrane</keyword>
<keyword evidence="1" id="KW-0813">Transport</keyword>
<dbReference type="InterPro" id="IPR032823">
    <property type="entry name" value="BCA_ABC_TP_C"/>
</dbReference>
<dbReference type="Pfam" id="PF00005">
    <property type="entry name" value="ABC_tran"/>
    <property type="match status" value="1"/>
</dbReference>
<evidence type="ECO:0000256" key="4">
    <source>
        <dbReference type="ARBA" id="ARBA00022840"/>
    </source>
</evidence>
<evidence type="ECO:0000259" key="5">
    <source>
        <dbReference type="PROSITE" id="PS50893"/>
    </source>
</evidence>
<keyword evidence="7" id="KW-1185">Reference proteome</keyword>
<evidence type="ECO:0000256" key="3">
    <source>
        <dbReference type="ARBA" id="ARBA00022741"/>
    </source>
</evidence>
<evidence type="ECO:0000256" key="2">
    <source>
        <dbReference type="ARBA" id="ARBA00022475"/>
    </source>
</evidence>
<dbReference type="FunFam" id="3.40.50.300:FF:000421">
    <property type="entry name" value="Branched-chain amino acid ABC transporter ATP-binding protein"/>
    <property type="match status" value="1"/>
</dbReference>
<reference evidence="6 7" key="1">
    <citation type="submission" date="2019-03" db="EMBL/GenBank/DDBJ databases">
        <title>Genomic Encyclopedia of Type Strains, Phase IV (KMG-IV): sequencing the most valuable type-strain genomes for metagenomic binning, comparative biology and taxonomic classification.</title>
        <authorList>
            <person name="Goeker M."/>
        </authorList>
    </citation>
    <scope>NUCLEOTIDE SEQUENCE [LARGE SCALE GENOMIC DNA]</scope>
    <source>
        <strain evidence="6 7">DSM 24591</strain>
    </source>
</reference>
<keyword evidence="3" id="KW-0547">Nucleotide-binding</keyword>
<keyword evidence="4 6" id="KW-0067">ATP-binding</keyword>
<dbReference type="AlphaFoldDB" id="A0A4R3MA82"/>
<dbReference type="InterPro" id="IPR027417">
    <property type="entry name" value="P-loop_NTPase"/>
</dbReference>
<accession>A0A4R3MA82</accession>
<name>A0A4R3MA82_9BURK</name>
<evidence type="ECO:0000256" key="1">
    <source>
        <dbReference type="ARBA" id="ARBA00022448"/>
    </source>
</evidence>
<dbReference type="Pfam" id="PF12399">
    <property type="entry name" value="BCA_ABC_TP_C"/>
    <property type="match status" value="1"/>
</dbReference>
<dbReference type="InterPro" id="IPR003439">
    <property type="entry name" value="ABC_transporter-like_ATP-bd"/>
</dbReference>
<gene>
    <name evidence="6" type="ORF">EDC26_103192</name>
</gene>
<dbReference type="GO" id="GO:0005886">
    <property type="term" value="C:plasma membrane"/>
    <property type="evidence" value="ECO:0007669"/>
    <property type="project" value="TreeGrafter"/>
</dbReference>
<dbReference type="RefSeq" id="WP_132580325.1">
    <property type="nucleotide sequence ID" value="NZ_SMAJ01000003.1"/>
</dbReference>
<organism evidence="6 7">
    <name type="scientific">Paralcaligenes ureilyticus</name>
    <dbReference type="NCBI Taxonomy" id="627131"/>
    <lineage>
        <taxon>Bacteria</taxon>
        <taxon>Pseudomonadati</taxon>
        <taxon>Pseudomonadota</taxon>
        <taxon>Betaproteobacteria</taxon>
        <taxon>Burkholderiales</taxon>
        <taxon>Alcaligenaceae</taxon>
        <taxon>Paralcaligenes</taxon>
    </lineage>
</organism>
<dbReference type="CDD" id="cd03219">
    <property type="entry name" value="ABC_Mj1267_LivG_branched"/>
    <property type="match status" value="1"/>
</dbReference>
<dbReference type="EMBL" id="SMAJ01000003">
    <property type="protein sequence ID" value="TCT09573.1"/>
    <property type="molecule type" value="Genomic_DNA"/>
</dbReference>
<dbReference type="GO" id="GO:0005524">
    <property type="term" value="F:ATP binding"/>
    <property type="evidence" value="ECO:0007669"/>
    <property type="project" value="UniProtKB-KW"/>
</dbReference>
<dbReference type="GO" id="GO:0016887">
    <property type="term" value="F:ATP hydrolysis activity"/>
    <property type="evidence" value="ECO:0007669"/>
    <property type="project" value="InterPro"/>
</dbReference>
<proteinExistence type="predicted"/>
<dbReference type="Gene3D" id="3.40.50.300">
    <property type="entry name" value="P-loop containing nucleotide triphosphate hydrolases"/>
    <property type="match status" value="1"/>
</dbReference>
<comment type="caution">
    <text evidence="6">The sequence shown here is derived from an EMBL/GenBank/DDBJ whole genome shotgun (WGS) entry which is preliminary data.</text>
</comment>
<sequence length="250" mass="27134">MILQTHSLSKSFGGLQAVSDVSLTVKAKSIHSVLGPNGAGKTTLFNLITGAIRPASGTVQFDGKEITGWSPNRLAEIGVVRTFQRTSIFRGLSTLENVALAIRSHRRLNYKVRVSREISESVREEALRCLHNVGLGNREAVMADNLAHGYQRALDIAIGLALKPKLILMDEPLAGMSRGDRQGIADLILKLRDEFGLTIVIVEHDVGMVMKLSDIITVMQNGRVIAEGPPASIREDSNVKKAYLHGSFAS</sequence>
<evidence type="ECO:0000313" key="7">
    <source>
        <dbReference type="Proteomes" id="UP000295525"/>
    </source>
</evidence>
<dbReference type="InterPro" id="IPR051120">
    <property type="entry name" value="ABC_AA/LPS_Transport"/>
</dbReference>
<dbReference type="OrthoDB" id="9781337at2"/>
<protein>
    <submittedName>
        <fullName evidence="6">Amino acid/amide ABC transporter ATP-binding protein 1 (HAAT family)</fullName>
    </submittedName>
</protein>
<keyword evidence="2" id="KW-0472">Membrane</keyword>
<evidence type="ECO:0000313" key="6">
    <source>
        <dbReference type="EMBL" id="TCT09573.1"/>
    </source>
</evidence>
<dbReference type="InterPro" id="IPR003593">
    <property type="entry name" value="AAA+_ATPase"/>
</dbReference>
<dbReference type="SUPFAM" id="SSF52540">
    <property type="entry name" value="P-loop containing nucleoside triphosphate hydrolases"/>
    <property type="match status" value="1"/>
</dbReference>
<dbReference type="SMART" id="SM00382">
    <property type="entry name" value="AAA"/>
    <property type="match status" value="1"/>
</dbReference>
<dbReference type="PANTHER" id="PTHR45772">
    <property type="entry name" value="CONSERVED COMPONENT OF ABC TRANSPORTER FOR NATURAL AMINO ACIDS-RELATED"/>
    <property type="match status" value="1"/>
</dbReference>